<dbReference type="PANTHER" id="PTHR34066">
    <property type="entry name" value="GROWTH FACTOR 2"/>
    <property type="match status" value="1"/>
</dbReference>
<evidence type="ECO:0000313" key="3">
    <source>
        <dbReference type="Proteomes" id="UP001294444"/>
    </source>
</evidence>
<dbReference type="InterPro" id="IPR013885">
    <property type="entry name" value="DUF1764_euk"/>
</dbReference>
<dbReference type="Pfam" id="PF08576">
    <property type="entry name" value="DUF1764"/>
    <property type="match status" value="1"/>
</dbReference>
<feature type="compositionally biased region" description="Basic residues" evidence="1">
    <location>
        <begin position="112"/>
        <end position="122"/>
    </location>
</feature>
<comment type="caution">
    <text evidence="2">The sequence shown here is derived from an EMBL/GenBank/DDBJ whole genome shotgun (WGS) entry which is preliminary data.</text>
</comment>
<dbReference type="EMBL" id="OAPG01000006">
    <property type="protein sequence ID" value="SNX84522.1"/>
    <property type="molecule type" value="Genomic_DNA"/>
</dbReference>
<evidence type="ECO:0000313" key="2">
    <source>
        <dbReference type="EMBL" id="SNX84522.1"/>
    </source>
</evidence>
<feature type="compositionally biased region" description="Polar residues" evidence="1">
    <location>
        <begin position="164"/>
        <end position="183"/>
    </location>
</feature>
<proteinExistence type="predicted"/>
<dbReference type="AlphaFoldDB" id="A0AAJ4XME8"/>
<keyword evidence="3" id="KW-1185">Reference proteome</keyword>
<accession>A0AAJ4XME8</accession>
<gene>
    <name evidence="2" type="ORF">MEPE_03231</name>
</gene>
<feature type="region of interest" description="Disordered" evidence="1">
    <location>
        <begin position="51"/>
        <end position="191"/>
    </location>
</feature>
<protein>
    <recommendedName>
        <fullName evidence="4">DUF1764-domain-containing protein</fullName>
    </recommendedName>
</protein>
<feature type="compositionally biased region" description="Polar residues" evidence="1">
    <location>
        <begin position="90"/>
        <end position="100"/>
    </location>
</feature>
<name>A0AAJ4XME8_9BASI</name>
<organism evidence="2 3">
    <name type="scientific">Melanopsichium pennsylvanicum</name>
    <dbReference type="NCBI Taxonomy" id="63383"/>
    <lineage>
        <taxon>Eukaryota</taxon>
        <taxon>Fungi</taxon>
        <taxon>Dikarya</taxon>
        <taxon>Basidiomycota</taxon>
        <taxon>Ustilaginomycotina</taxon>
        <taxon>Ustilaginomycetes</taxon>
        <taxon>Ustilaginales</taxon>
        <taxon>Ustilaginaceae</taxon>
        <taxon>Melanopsichium</taxon>
    </lineage>
</organism>
<feature type="compositionally biased region" description="Polar residues" evidence="1">
    <location>
        <begin position="7"/>
        <end position="17"/>
    </location>
</feature>
<feature type="region of interest" description="Disordered" evidence="1">
    <location>
        <begin position="1"/>
        <end position="24"/>
    </location>
</feature>
<sequence length="249" mass="26777">MGKKTTKPASVSVTTTSKGDRGEIDDIFSAAGGGVGSRTSTFTLTDLGKSASVKASGATKSKEEDKNIVRMSQKKEKKAMKLNDIDSHMPPQTATTTTLPSLGAKAVQEKKEKKKKEKKRKRNNIENDDDPQPKSSSTSSSLPSSSSSSLSKPNSSSSKPNLTDTSDLTQKLSQPNKSITSSGGVDMGFKKNNNVMVDDDLDEFMDSRGRSSKRKRTEDGLRIFTVEELGLGKGNGDTKDCPFDCQCCF</sequence>
<reference evidence="2" key="1">
    <citation type="submission" date="2023-10" db="EMBL/GenBank/DDBJ databases">
        <authorList>
            <person name="Guldener U."/>
        </authorList>
    </citation>
    <scope>NUCLEOTIDE SEQUENCE</scope>
    <source>
        <strain evidence="2">Mp4</strain>
    </source>
</reference>
<evidence type="ECO:0008006" key="4">
    <source>
        <dbReference type="Google" id="ProtNLM"/>
    </source>
</evidence>
<evidence type="ECO:0000256" key="1">
    <source>
        <dbReference type="SAM" id="MobiDB-lite"/>
    </source>
</evidence>
<dbReference type="PANTHER" id="PTHR34066:SF1">
    <property type="entry name" value="DUF1764 FAMILY PROTEIN"/>
    <property type="match status" value="1"/>
</dbReference>
<feature type="compositionally biased region" description="Low complexity" evidence="1">
    <location>
        <begin position="134"/>
        <end position="163"/>
    </location>
</feature>
<dbReference type="Proteomes" id="UP001294444">
    <property type="component" value="Unassembled WGS sequence"/>
</dbReference>